<sequence>MGSSSNGLGAWGGSQRLQAMALHFRQQKAPPPPSAAATAANAPKNRAAVLICLFQGDDGDLRVILTKRASTLSSHSGEVALPGGKVEEGDEDDVATAIREAKEEIGLDACLVNVVTVLEPFHTKRGMLVVPVIGVLSDRKAFNPSPNAAEVEEIFDAPLEICLKDENRRVEEKEWHGVKYLLHYFDYEANKKKFVIWALTAGILIMAASVVYQKPPAFSERRPKFWTGDAARESTSMP</sequence>
<dbReference type="AlphaFoldDB" id="A0A6P3ZKZ3"/>
<dbReference type="GO" id="GO:0010945">
    <property type="term" value="F:coenzyme A diphosphatase activity"/>
    <property type="evidence" value="ECO:0007669"/>
    <property type="project" value="InterPro"/>
</dbReference>
<evidence type="ECO:0000256" key="4">
    <source>
        <dbReference type="ARBA" id="ARBA00022801"/>
    </source>
</evidence>
<comment type="cofactor">
    <cofactor evidence="2">
        <name>Mg(2+)</name>
        <dbReference type="ChEBI" id="CHEBI:18420"/>
    </cofactor>
</comment>
<feature type="transmembrane region" description="Helical" evidence="7">
    <location>
        <begin position="194"/>
        <end position="212"/>
    </location>
</feature>
<accession>A0A6P3ZKZ3</accession>
<dbReference type="SUPFAM" id="SSF55811">
    <property type="entry name" value="Nudix"/>
    <property type="match status" value="1"/>
</dbReference>
<evidence type="ECO:0000256" key="3">
    <source>
        <dbReference type="ARBA" id="ARBA00022723"/>
    </source>
</evidence>
<dbReference type="GO" id="GO:0015937">
    <property type="term" value="P:coenzyme A biosynthetic process"/>
    <property type="evidence" value="ECO:0007669"/>
    <property type="project" value="UniProtKB-ARBA"/>
</dbReference>
<dbReference type="GO" id="GO:0005737">
    <property type="term" value="C:cytoplasm"/>
    <property type="evidence" value="ECO:0007669"/>
    <property type="project" value="UniProtKB-ARBA"/>
</dbReference>
<evidence type="ECO:0000256" key="6">
    <source>
        <dbReference type="ARBA" id="ARBA00023211"/>
    </source>
</evidence>
<gene>
    <name evidence="10" type="primary">LOC107411222</name>
</gene>
<evidence type="ECO:0000259" key="8">
    <source>
        <dbReference type="PROSITE" id="PS51462"/>
    </source>
</evidence>
<dbReference type="GO" id="GO:0046872">
    <property type="term" value="F:metal ion binding"/>
    <property type="evidence" value="ECO:0007669"/>
    <property type="project" value="UniProtKB-KW"/>
</dbReference>
<dbReference type="GO" id="GO:0008893">
    <property type="term" value="F:guanosine-3',5'-bis(diphosphate) 3'-diphosphatase activity"/>
    <property type="evidence" value="ECO:0007669"/>
    <property type="project" value="UniProtKB-ARBA"/>
</dbReference>
<dbReference type="KEGG" id="zju:107411222"/>
<keyword evidence="9" id="KW-1185">Reference proteome</keyword>
<dbReference type="GO" id="GO:0015938">
    <property type="term" value="P:coenzyme A catabolic process"/>
    <property type="evidence" value="ECO:0007669"/>
    <property type="project" value="TreeGrafter"/>
</dbReference>
<keyword evidence="6" id="KW-0464">Manganese</keyword>
<dbReference type="PROSITE" id="PS51462">
    <property type="entry name" value="NUDIX"/>
    <property type="match status" value="1"/>
</dbReference>
<organism evidence="9 10">
    <name type="scientific">Ziziphus jujuba</name>
    <name type="common">Chinese jujube</name>
    <name type="synonym">Ziziphus sativa</name>
    <dbReference type="NCBI Taxonomy" id="326968"/>
    <lineage>
        <taxon>Eukaryota</taxon>
        <taxon>Viridiplantae</taxon>
        <taxon>Streptophyta</taxon>
        <taxon>Embryophyta</taxon>
        <taxon>Tracheophyta</taxon>
        <taxon>Spermatophyta</taxon>
        <taxon>Magnoliopsida</taxon>
        <taxon>eudicotyledons</taxon>
        <taxon>Gunneridae</taxon>
        <taxon>Pentapetalae</taxon>
        <taxon>rosids</taxon>
        <taxon>fabids</taxon>
        <taxon>Rosales</taxon>
        <taxon>Rhamnaceae</taxon>
        <taxon>Paliureae</taxon>
        <taxon>Ziziphus</taxon>
    </lineage>
</organism>
<dbReference type="GeneID" id="107411222"/>
<evidence type="ECO:0000256" key="7">
    <source>
        <dbReference type="SAM" id="Phobius"/>
    </source>
</evidence>
<dbReference type="Gene3D" id="3.90.79.10">
    <property type="entry name" value="Nucleoside Triphosphate Pyrophosphohydrolase"/>
    <property type="match status" value="1"/>
</dbReference>
<evidence type="ECO:0000313" key="10">
    <source>
        <dbReference type="RefSeq" id="XP_015874257.3"/>
    </source>
</evidence>
<reference evidence="9" key="1">
    <citation type="submission" date="2025-05" db="UniProtKB">
        <authorList>
            <consortium name="RefSeq"/>
        </authorList>
    </citation>
    <scope>NUCLEOTIDE SEQUENCE [LARGE SCALE GENOMIC DNA]</scope>
</reference>
<keyword evidence="4 10" id="KW-0378">Hydrolase</keyword>
<dbReference type="FunFam" id="3.90.79.10:FF:000036">
    <property type="entry name" value="Nudix hydrolase 11"/>
    <property type="match status" value="1"/>
</dbReference>
<dbReference type="GO" id="GO:0006637">
    <property type="term" value="P:acyl-CoA metabolic process"/>
    <property type="evidence" value="ECO:0007669"/>
    <property type="project" value="UniProtKB-ARBA"/>
</dbReference>
<dbReference type="InterPro" id="IPR000086">
    <property type="entry name" value="NUDIX_hydrolase_dom"/>
</dbReference>
<name>A0A6P3ZKZ3_ZIZJJ</name>
<keyword evidence="5" id="KW-0460">Magnesium</keyword>
<dbReference type="InterPro" id="IPR015797">
    <property type="entry name" value="NUDIX_hydrolase-like_dom_sf"/>
</dbReference>
<dbReference type="InterPro" id="IPR045121">
    <property type="entry name" value="CoAse"/>
</dbReference>
<dbReference type="PANTHER" id="PTHR12992:SF41">
    <property type="entry name" value="NUDIX HYDROLASE 11"/>
    <property type="match status" value="1"/>
</dbReference>
<feature type="domain" description="Nudix hydrolase" evidence="8">
    <location>
        <begin position="44"/>
        <end position="200"/>
    </location>
</feature>
<dbReference type="CDD" id="cd03426">
    <property type="entry name" value="NUDIX_CoAse_Nudt7"/>
    <property type="match status" value="1"/>
</dbReference>
<evidence type="ECO:0000256" key="1">
    <source>
        <dbReference type="ARBA" id="ARBA00001936"/>
    </source>
</evidence>
<keyword evidence="3" id="KW-0479">Metal-binding</keyword>
<dbReference type="Pfam" id="PF00293">
    <property type="entry name" value="NUDIX"/>
    <property type="match status" value="1"/>
</dbReference>
<keyword evidence="7" id="KW-0812">Transmembrane</keyword>
<dbReference type="Proteomes" id="UP001652623">
    <property type="component" value="Chromosome 1"/>
</dbReference>
<keyword evidence="7" id="KW-0472">Membrane</keyword>
<dbReference type="InParanoid" id="A0A6P3ZKZ3"/>
<reference evidence="10" key="2">
    <citation type="submission" date="2025-08" db="UniProtKB">
        <authorList>
            <consortium name="RefSeq"/>
        </authorList>
    </citation>
    <scope>IDENTIFICATION</scope>
    <source>
        <tissue evidence="10">Seedling</tissue>
    </source>
</reference>
<keyword evidence="7" id="KW-1133">Transmembrane helix</keyword>
<proteinExistence type="predicted"/>
<dbReference type="RefSeq" id="XP_015874257.3">
    <property type="nucleotide sequence ID" value="XM_016018771.4"/>
</dbReference>
<evidence type="ECO:0000313" key="9">
    <source>
        <dbReference type="Proteomes" id="UP001652623"/>
    </source>
</evidence>
<comment type="cofactor">
    <cofactor evidence="1">
        <name>Mn(2+)</name>
        <dbReference type="ChEBI" id="CHEBI:29035"/>
    </cofactor>
</comment>
<protein>
    <submittedName>
        <fullName evidence="10">Nudix hydrolase 15, mitochondrial</fullName>
    </submittedName>
</protein>
<dbReference type="PANTHER" id="PTHR12992">
    <property type="entry name" value="NUDIX HYDROLASE"/>
    <property type="match status" value="1"/>
</dbReference>
<evidence type="ECO:0000256" key="5">
    <source>
        <dbReference type="ARBA" id="ARBA00022842"/>
    </source>
</evidence>
<evidence type="ECO:0000256" key="2">
    <source>
        <dbReference type="ARBA" id="ARBA00001946"/>
    </source>
</evidence>